<dbReference type="EMBL" id="CAIIXF020000010">
    <property type="protein sequence ID" value="CAH1795756.1"/>
    <property type="molecule type" value="Genomic_DNA"/>
</dbReference>
<dbReference type="GO" id="GO:0003743">
    <property type="term" value="F:translation initiation factor activity"/>
    <property type="evidence" value="ECO:0007669"/>
    <property type="project" value="InterPro"/>
</dbReference>
<sequence length="243" mass="27811">FKRESKMADWDADDFEPDDFSKAPTDKWVGEDEEGVKASWEDEDEEKPEDDAPKAIQVKKKKPLKERIAEKEEQARKAAEEKRKNEEMAKRKLNPEEMAAEKLRLKRQMEEEDLKIAVETLGISNDELKGLSSIDAMQPTTVEEFNTFKNKIVEKFNTLERSIHYHGFLDDLIRDVTVTLDADEVKKLSSTLNAVANEKVKIQKGQKGKKKSTKPKITSSKGGGELDDYSATVQYDNAYDDFM</sequence>
<comment type="caution">
    <text evidence="2">The sequence shown here is derived from an EMBL/GenBank/DDBJ whole genome shotgun (WGS) entry which is preliminary data.</text>
</comment>
<feature type="compositionally biased region" description="Basic and acidic residues" evidence="1">
    <location>
        <begin position="65"/>
        <end position="92"/>
    </location>
</feature>
<feature type="non-terminal residue" evidence="2">
    <location>
        <position position="243"/>
    </location>
</feature>
<keyword evidence="3" id="KW-1185">Reference proteome</keyword>
<dbReference type="Pfam" id="PF08597">
    <property type="entry name" value="eIF3_subunit"/>
    <property type="match status" value="1"/>
</dbReference>
<evidence type="ECO:0000313" key="2">
    <source>
        <dbReference type="EMBL" id="CAH1795756.1"/>
    </source>
</evidence>
<dbReference type="OrthoDB" id="20381at2759"/>
<dbReference type="Gene3D" id="1.10.246.60">
    <property type="entry name" value="Eukaryotic translation initiation factor 3 like domains"/>
    <property type="match status" value="1"/>
</dbReference>
<name>A0A8J1XSV5_OWEFU</name>
<gene>
    <name evidence="2" type="ORF">OFUS_LOCUS20249</name>
</gene>
<organism evidence="2 3">
    <name type="scientific">Owenia fusiformis</name>
    <name type="common">Polychaete worm</name>
    <dbReference type="NCBI Taxonomy" id="6347"/>
    <lineage>
        <taxon>Eukaryota</taxon>
        <taxon>Metazoa</taxon>
        <taxon>Spiralia</taxon>
        <taxon>Lophotrochozoa</taxon>
        <taxon>Annelida</taxon>
        <taxon>Polychaeta</taxon>
        <taxon>Sedentaria</taxon>
        <taxon>Canalipalpata</taxon>
        <taxon>Sabellida</taxon>
        <taxon>Oweniida</taxon>
        <taxon>Oweniidae</taxon>
        <taxon>Owenia</taxon>
    </lineage>
</organism>
<dbReference type="HAMAP" id="MF_03009">
    <property type="entry name" value="eIF3j"/>
    <property type="match status" value="1"/>
</dbReference>
<dbReference type="GO" id="GO:0005852">
    <property type="term" value="C:eukaryotic translation initiation factor 3 complex"/>
    <property type="evidence" value="ECO:0007669"/>
    <property type="project" value="InterPro"/>
</dbReference>
<evidence type="ECO:0000256" key="1">
    <source>
        <dbReference type="SAM" id="MobiDB-lite"/>
    </source>
</evidence>
<feature type="compositionally biased region" description="Basic residues" evidence="1">
    <location>
        <begin position="202"/>
        <end position="214"/>
    </location>
</feature>
<proteinExistence type="inferred from homology"/>
<dbReference type="PANTHER" id="PTHR21681:SF0">
    <property type="entry name" value="EUKARYOTIC TRANSLATION INITIATION FACTOR 3 SUBUNIT J"/>
    <property type="match status" value="1"/>
</dbReference>
<dbReference type="InterPro" id="IPR023194">
    <property type="entry name" value="eIF3-like_dom_sf"/>
</dbReference>
<feature type="region of interest" description="Disordered" evidence="1">
    <location>
        <begin position="1"/>
        <end position="92"/>
    </location>
</feature>
<feature type="region of interest" description="Disordered" evidence="1">
    <location>
        <begin position="202"/>
        <end position="228"/>
    </location>
</feature>
<reference evidence="2" key="1">
    <citation type="submission" date="2022-03" db="EMBL/GenBank/DDBJ databases">
        <authorList>
            <person name="Martin C."/>
        </authorList>
    </citation>
    <scope>NUCLEOTIDE SEQUENCE</scope>
</reference>
<feature type="compositionally biased region" description="Basic and acidic residues" evidence="1">
    <location>
        <begin position="19"/>
        <end position="40"/>
    </location>
</feature>
<dbReference type="AlphaFoldDB" id="A0A8J1XSV5"/>
<dbReference type="PANTHER" id="PTHR21681">
    <property type="entry name" value="EUKARYOTIC TRANSLATION INITIATION FACTOR 3 SUBUNIT J"/>
    <property type="match status" value="1"/>
</dbReference>
<evidence type="ECO:0000313" key="3">
    <source>
        <dbReference type="Proteomes" id="UP000749559"/>
    </source>
</evidence>
<dbReference type="InterPro" id="IPR013906">
    <property type="entry name" value="eIF3j"/>
</dbReference>
<accession>A0A8J1XSV5</accession>
<protein>
    <submittedName>
        <fullName evidence="2">Uncharacterized protein</fullName>
    </submittedName>
</protein>
<dbReference type="Proteomes" id="UP000749559">
    <property type="component" value="Unassembled WGS sequence"/>
</dbReference>